<keyword evidence="2" id="KW-1185">Reference proteome</keyword>
<proteinExistence type="predicted"/>
<gene>
    <name evidence="3" type="primary">LOC111115752</name>
</gene>
<dbReference type="RefSeq" id="XP_022310306.1">
    <property type="nucleotide sequence ID" value="XM_022454598.1"/>
</dbReference>
<evidence type="ECO:0000313" key="2">
    <source>
        <dbReference type="Proteomes" id="UP000694844"/>
    </source>
</evidence>
<evidence type="ECO:0000259" key="1">
    <source>
        <dbReference type="Pfam" id="PF20478"/>
    </source>
</evidence>
<accession>A0A8B8C5Z4</accession>
<sequence length="172" mass="20024">MRERLSQSNAEDLRELMLRIYQRHPSHVLDVLDLPSANQDAGQPTPDPDRTAPAWCRCSFCREMPTDVENLCCRQTPQNCHSRLRDFETIVLDELVLEVARRYREDMFGLQPDNDFNKCNRHAAYRQYVLWIHGHLGAGNRRTIPSCCVLRIRDKYPDPLGHYVGFIDGRLG</sequence>
<dbReference type="KEGG" id="cvn:111115752"/>
<dbReference type="GeneID" id="111115752"/>
<feature type="domain" description="P2X purinoreceptor 7 intracellular" evidence="1">
    <location>
        <begin position="10"/>
        <end position="166"/>
    </location>
</feature>
<dbReference type="OrthoDB" id="10068685at2759"/>
<dbReference type="Pfam" id="PF20478">
    <property type="entry name" value="P2RX7_C"/>
    <property type="match status" value="1"/>
</dbReference>
<reference evidence="3" key="1">
    <citation type="submission" date="2025-08" db="UniProtKB">
        <authorList>
            <consortium name="RefSeq"/>
        </authorList>
    </citation>
    <scope>IDENTIFICATION</scope>
    <source>
        <tissue evidence="3">Whole sample</tissue>
    </source>
</reference>
<dbReference type="InterPro" id="IPR046815">
    <property type="entry name" value="P2RX7_C"/>
</dbReference>
<evidence type="ECO:0000313" key="3">
    <source>
        <dbReference type="RefSeq" id="XP_022310306.1"/>
    </source>
</evidence>
<name>A0A8B8C5Z4_CRAVI</name>
<protein>
    <submittedName>
        <fullName evidence="3">P2X purinoceptor 7-like</fullName>
    </submittedName>
</protein>
<dbReference type="PANTHER" id="PTHR36981:SF3">
    <property type="entry name" value="UBIQUITIN-LIKE PROTEASE FAMILY PROFILE DOMAIN-CONTAINING PROTEIN"/>
    <property type="match status" value="1"/>
</dbReference>
<organism evidence="2 3">
    <name type="scientific">Crassostrea virginica</name>
    <name type="common">Eastern oyster</name>
    <dbReference type="NCBI Taxonomy" id="6565"/>
    <lineage>
        <taxon>Eukaryota</taxon>
        <taxon>Metazoa</taxon>
        <taxon>Spiralia</taxon>
        <taxon>Lophotrochozoa</taxon>
        <taxon>Mollusca</taxon>
        <taxon>Bivalvia</taxon>
        <taxon>Autobranchia</taxon>
        <taxon>Pteriomorphia</taxon>
        <taxon>Ostreida</taxon>
        <taxon>Ostreoidea</taxon>
        <taxon>Ostreidae</taxon>
        <taxon>Crassostrea</taxon>
    </lineage>
</organism>
<dbReference type="Proteomes" id="UP000694844">
    <property type="component" value="Chromosome 9"/>
</dbReference>
<dbReference type="PANTHER" id="PTHR36981">
    <property type="entry name" value="ZGC:195170"/>
    <property type="match status" value="1"/>
</dbReference>
<dbReference type="AlphaFoldDB" id="A0A8B8C5Z4"/>